<evidence type="ECO:0000256" key="1">
    <source>
        <dbReference type="ARBA" id="ARBA00006468"/>
    </source>
</evidence>
<keyword evidence="6" id="KW-1185">Reference proteome</keyword>
<dbReference type="Proteomes" id="UP000734854">
    <property type="component" value="Unassembled WGS sequence"/>
</dbReference>
<evidence type="ECO:0000256" key="2">
    <source>
        <dbReference type="RuleBase" id="RU361260"/>
    </source>
</evidence>
<dbReference type="SMART" id="SM00498">
    <property type="entry name" value="FH2"/>
    <property type="match status" value="1"/>
</dbReference>
<dbReference type="Pfam" id="PF02181">
    <property type="entry name" value="FH2"/>
    <property type="match status" value="1"/>
</dbReference>
<feature type="region of interest" description="Disordered" evidence="3">
    <location>
        <begin position="182"/>
        <end position="205"/>
    </location>
</feature>
<protein>
    <recommendedName>
        <fullName evidence="2">Formin-like protein</fullName>
    </recommendedName>
</protein>
<dbReference type="SUPFAM" id="SSF101447">
    <property type="entry name" value="Formin homology 2 domain (FH2 domain)"/>
    <property type="match status" value="1"/>
</dbReference>
<evidence type="ECO:0000313" key="5">
    <source>
        <dbReference type="EMBL" id="KAG6493835.1"/>
    </source>
</evidence>
<dbReference type="PANTHER" id="PTHR45733:SF8">
    <property type="entry name" value="FORMIN-J"/>
    <property type="match status" value="1"/>
</dbReference>
<proteinExistence type="inferred from homology"/>
<feature type="domain" description="FH2" evidence="4">
    <location>
        <begin position="62"/>
        <end position="460"/>
    </location>
</feature>
<evidence type="ECO:0000313" key="6">
    <source>
        <dbReference type="Proteomes" id="UP000734854"/>
    </source>
</evidence>
<dbReference type="EMBL" id="JACMSC010000013">
    <property type="protein sequence ID" value="KAG6493835.1"/>
    <property type="molecule type" value="Genomic_DNA"/>
</dbReference>
<gene>
    <name evidence="5" type="ORF">ZIOFF_048838</name>
</gene>
<reference evidence="5 6" key="1">
    <citation type="submission" date="2020-08" db="EMBL/GenBank/DDBJ databases">
        <title>Plant Genome Project.</title>
        <authorList>
            <person name="Zhang R.-G."/>
        </authorList>
    </citation>
    <scope>NUCLEOTIDE SEQUENCE [LARGE SCALE GENOMIC DNA]</scope>
    <source>
        <tissue evidence="5">Rhizome</tissue>
    </source>
</reference>
<dbReference type="PANTHER" id="PTHR45733">
    <property type="entry name" value="FORMIN-J"/>
    <property type="match status" value="1"/>
</dbReference>
<sequence>MASGQSHKMLPSLRPCDRSFTPTVRVRLPEESEHAAGRASAAVTLLLRAHCSVCHPDDLCATGAAQSPAAQICVLFLASMEKWDESNKMPPFILSDVGYLYLPHSVPSAGVLSEWVSEEATACDYRVYLFLFDTSSRLHDKFGRVTGLSNVSRPIVGLGRSEPIAKLGQRIRACTTLPDASQAKRRIRARTTHPNSSSGSSHISERVAVSETAAMATPGVSMVEEGKLPPKAPPQPKVADLRINLNTINSVAKEIRGSVKLKRIMQAILSLGNALNQGTARGSAIGFRLDSLLKLSDIRARNNKMTLLHYLCKVLEEKLPEVLDFHKNLVFLEAASKLEFKILAEEMQAISNGVKNVEQELISSNNDDPPVSETFCEHLKRFLVVAEAEVRSLTSLYTAVNRNADALVQYFGEDPARCSFEQVISTLFNFTRMFERAHEENSKQQELERKRAHREAEQAKMKLAMHKNDKKTPNSK</sequence>
<dbReference type="AlphaFoldDB" id="A0A8J5KUL4"/>
<dbReference type="PROSITE" id="PS51444">
    <property type="entry name" value="FH2"/>
    <property type="match status" value="1"/>
</dbReference>
<comment type="caution">
    <text evidence="5">The sequence shown here is derived from an EMBL/GenBank/DDBJ whole genome shotgun (WGS) entry which is preliminary data.</text>
</comment>
<organism evidence="5 6">
    <name type="scientific">Zingiber officinale</name>
    <name type="common">Ginger</name>
    <name type="synonym">Amomum zingiber</name>
    <dbReference type="NCBI Taxonomy" id="94328"/>
    <lineage>
        <taxon>Eukaryota</taxon>
        <taxon>Viridiplantae</taxon>
        <taxon>Streptophyta</taxon>
        <taxon>Embryophyta</taxon>
        <taxon>Tracheophyta</taxon>
        <taxon>Spermatophyta</taxon>
        <taxon>Magnoliopsida</taxon>
        <taxon>Liliopsida</taxon>
        <taxon>Zingiberales</taxon>
        <taxon>Zingiberaceae</taxon>
        <taxon>Zingiber</taxon>
    </lineage>
</organism>
<dbReference type="InterPro" id="IPR051144">
    <property type="entry name" value="Formin_homology_domain"/>
</dbReference>
<evidence type="ECO:0000256" key="3">
    <source>
        <dbReference type="SAM" id="MobiDB-lite"/>
    </source>
</evidence>
<dbReference type="InterPro" id="IPR042201">
    <property type="entry name" value="FH2_Formin_sf"/>
</dbReference>
<evidence type="ECO:0000259" key="4">
    <source>
        <dbReference type="PROSITE" id="PS51444"/>
    </source>
</evidence>
<name>A0A8J5KUL4_ZINOF</name>
<comment type="similarity">
    <text evidence="1">Belongs to the formin-like family. Class-II subfamily.</text>
</comment>
<dbReference type="Gene3D" id="1.20.58.2220">
    <property type="entry name" value="Formin, FH2 domain"/>
    <property type="match status" value="1"/>
</dbReference>
<dbReference type="InterPro" id="IPR015425">
    <property type="entry name" value="FH2_Formin"/>
</dbReference>
<accession>A0A8J5KUL4</accession>
<feature type="region of interest" description="Disordered" evidence="3">
    <location>
        <begin position="439"/>
        <end position="476"/>
    </location>
</feature>